<organism evidence="4 5">
    <name type="scientific">Novipirellula rosea</name>
    <dbReference type="NCBI Taxonomy" id="1031540"/>
    <lineage>
        <taxon>Bacteria</taxon>
        <taxon>Pseudomonadati</taxon>
        <taxon>Planctomycetota</taxon>
        <taxon>Planctomycetia</taxon>
        <taxon>Pirellulales</taxon>
        <taxon>Pirellulaceae</taxon>
        <taxon>Novipirellula</taxon>
    </lineage>
</organism>
<dbReference type="InterPro" id="IPR011330">
    <property type="entry name" value="Glyco_hydro/deAcase_b/a-brl"/>
</dbReference>
<dbReference type="SUPFAM" id="SSF88713">
    <property type="entry name" value="Glycoside hydrolase/deacetylase"/>
    <property type="match status" value="1"/>
</dbReference>
<evidence type="ECO:0000313" key="4">
    <source>
        <dbReference type="EMBL" id="GAA4448298.1"/>
    </source>
</evidence>
<dbReference type="Pfam" id="PF01522">
    <property type="entry name" value="Polysacc_deac_1"/>
    <property type="match status" value="1"/>
</dbReference>
<feature type="domain" description="NodB homology" evidence="3">
    <location>
        <begin position="89"/>
        <end position="315"/>
    </location>
</feature>
<dbReference type="InterPro" id="IPR002509">
    <property type="entry name" value="NODB_dom"/>
</dbReference>
<protein>
    <submittedName>
        <fullName evidence="4">Polysaccharide deacetylase family protein</fullName>
    </submittedName>
</protein>
<dbReference type="PROSITE" id="PS51677">
    <property type="entry name" value="NODB"/>
    <property type="match status" value="1"/>
</dbReference>
<comment type="subcellular location">
    <subcellularLocation>
        <location evidence="1">Secreted</location>
    </subcellularLocation>
</comment>
<dbReference type="EMBL" id="BAABGA010000016">
    <property type="protein sequence ID" value="GAA4448298.1"/>
    <property type="molecule type" value="Genomic_DNA"/>
</dbReference>
<accession>A0ABP8MFN4</accession>
<comment type="caution">
    <text evidence="4">The sequence shown here is derived from an EMBL/GenBank/DDBJ whole genome shotgun (WGS) entry which is preliminary data.</text>
</comment>
<evidence type="ECO:0000256" key="1">
    <source>
        <dbReference type="ARBA" id="ARBA00004613"/>
    </source>
</evidence>
<evidence type="ECO:0000313" key="5">
    <source>
        <dbReference type="Proteomes" id="UP001500840"/>
    </source>
</evidence>
<evidence type="ECO:0000256" key="2">
    <source>
        <dbReference type="ARBA" id="ARBA00022729"/>
    </source>
</evidence>
<dbReference type="InterPro" id="IPR051398">
    <property type="entry name" value="Polysacch_Deacetylase"/>
</dbReference>
<dbReference type="PANTHER" id="PTHR34216:SF3">
    <property type="entry name" value="POLY-BETA-1,6-N-ACETYL-D-GLUCOSAMINE N-DEACETYLASE"/>
    <property type="match status" value="1"/>
</dbReference>
<keyword evidence="2" id="KW-0732">Signal</keyword>
<dbReference type="RefSeq" id="WP_339943759.1">
    <property type="nucleotide sequence ID" value="NZ_BAABGA010000016.1"/>
</dbReference>
<reference evidence="5" key="1">
    <citation type="journal article" date="2019" name="Int. J. Syst. Evol. Microbiol.">
        <title>The Global Catalogue of Microorganisms (GCM) 10K type strain sequencing project: providing services to taxonomists for standard genome sequencing and annotation.</title>
        <authorList>
            <consortium name="The Broad Institute Genomics Platform"/>
            <consortium name="The Broad Institute Genome Sequencing Center for Infectious Disease"/>
            <person name="Wu L."/>
            <person name="Ma J."/>
        </authorList>
    </citation>
    <scope>NUCLEOTIDE SEQUENCE [LARGE SCALE GENOMIC DNA]</scope>
    <source>
        <strain evidence="5">JCM 17759</strain>
    </source>
</reference>
<evidence type="ECO:0000259" key="3">
    <source>
        <dbReference type="PROSITE" id="PS51677"/>
    </source>
</evidence>
<keyword evidence="5" id="KW-1185">Reference proteome</keyword>
<proteinExistence type="predicted"/>
<gene>
    <name evidence="4" type="ORF">GCM10023156_11280</name>
</gene>
<sequence>MNVFKSAALLARTELAKPVRAIRNRLLSREGISPLSVSFYHRVADTHPNDWTISRREFLRHVDYCQGSFDLIGLDELQNRVDDYYCSRPTLTFTFDDGYAENCDFALPLLAERNIPCVYFVAIGHVQQQRPFPHDVQAGVPLPPNTLQQLRDISDSGIEIGLHTRNHVDFSKVSDPRVVHHEITTAKDELEQWIGRPVRYFAVPYGMPSQLTSMMINAVYRCGMRGFCSAFGAYNTVGRDSFHIRRFHGDPCFSRMKNWLSFDPRKLRLEPKVDYKLPTRKPSDRKSASIESCSTPLGSGMPQITMPMPGMHAAS</sequence>
<dbReference type="CDD" id="cd10918">
    <property type="entry name" value="CE4_NodB_like_5s_6s"/>
    <property type="match status" value="1"/>
</dbReference>
<name>A0ABP8MFN4_9BACT</name>
<dbReference type="PANTHER" id="PTHR34216">
    <property type="match status" value="1"/>
</dbReference>
<dbReference type="Proteomes" id="UP001500840">
    <property type="component" value="Unassembled WGS sequence"/>
</dbReference>
<dbReference type="Gene3D" id="3.20.20.370">
    <property type="entry name" value="Glycoside hydrolase/deacetylase"/>
    <property type="match status" value="1"/>
</dbReference>